<dbReference type="EC" id="3.5.1.44" evidence="3"/>
<dbReference type="PROSITE" id="PS51257">
    <property type="entry name" value="PROKAR_LIPOPROTEIN"/>
    <property type="match status" value="1"/>
</dbReference>
<accession>A0ABX6NEN8</accession>
<evidence type="ECO:0000313" key="4">
    <source>
        <dbReference type="EMBL" id="QJT09076.1"/>
    </source>
</evidence>
<dbReference type="HAMAP" id="MF_01440">
    <property type="entry name" value="CheD"/>
    <property type="match status" value="1"/>
</dbReference>
<dbReference type="Gene3D" id="3.30.1330.200">
    <property type="match status" value="1"/>
</dbReference>
<dbReference type="Proteomes" id="UP000503251">
    <property type="component" value="Chromosome"/>
</dbReference>
<dbReference type="Pfam" id="PF03975">
    <property type="entry name" value="CheD"/>
    <property type="match status" value="1"/>
</dbReference>
<gene>
    <name evidence="3" type="primary">cheD</name>
    <name evidence="4" type="ORF">E8L03_09090</name>
</gene>
<evidence type="ECO:0000313" key="5">
    <source>
        <dbReference type="Proteomes" id="UP000503251"/>
    </source>
</evidence>
<proteinExistence type="inferred from homology"/>
<dbReference type="PANTHER" id="PTHR35147">
    <property type="entry name" value="CHEMORECEPTOR GLUTAMINE DEAMIDASE CHED-RELATED"/>
    <property type="match status" value="1"/>
</dbReference>
<evidence type="ECO:0000256" key="1">
    <source>
        <dbReference type="ARBA" id="ARBA00022500"/>
    </source>
</evidence>
<dbReference type="RefSeq" id="WP_144233534.1">
    <property type="nucleotide sequence ID" value="NZ_CP039543.1"/>
</dbReference>
<keyword evidence="2 3" id="KW-0378">Hydrolase</keyword>
<dbReference type="SUPFAM" id="SSF64438">
    <property type="entry name" value="CNF1/YfiH-like putative cysteine hydrolases"/>
    <property type="match status" value="1"/>
</dbReference>
<dbReference type="PANTHER" id="PTHR35147:SF1">
    <property type="entry name" value="CHEMORECEPTOR GLUTAMINE DEAMIDASE CHED-RELATED"/>
    <property type="match status" value="1"/>
</dbReference>
<comment type="similarity">
    <text evidence="3">Belongs to the CheD family.</text>
</comment>
<dbReference type="CDD" id="cd16352">
    <property type="entry name" value="CheD"/>
    <property type="match status" value="1"/>
</dbReference>
<comment type="function">
    <text evidence="3">Probably deamidates glutamine residues to glutamate on methyl-accepting chemotaxis receptors (MCPs), playing an important role in chemotaxis.</text>
</comment>
<keyword evidence="5" id="KW-1185">Reference proteome</keyword>
<dbReference type="InterPro" id="IPR038592">
    <property type="entry name" value="CheD-like_sf"/>
</dbReference>
<organism evidence="4 5">
    <name type="scientific">Oceanidesulfovibrio marinus</name>
    <dbReference type="NCBI Taxonomy" id="370038"/>
    <lineage>
        <taxon>Bacteria</taxon>
        <taxon>Pseudomonadati</taxon>
        <taxon>Thermodesulfobacteriota</taxon>
        <taxon>Desulfovibrionia</taxon>
        <taxon>Desulfovibrionales</taxon>
        <taxon>Desulfovibrionaceae</taxon>
        <taxon>Oceanidesulfovibrio</taxon>
    </lineage>
</organism>
<keyword evidence="1 3" id="KW-0145">Chemotaxis</keyword>
<dbReference type="InterPro" id="IPR011324">
    <property type="entry name" value="Cytotoxic_necrot_fac-like_cat"/>
</dbReference>
<sequence length="177" mass="19512">MNEIRAFPLRHLEPRECFISRTPTLISTVLGSCVAITVFDKRTKIGGMAHAFLPYAKDYVSDPGYPCKFVDASVDYLMRVFSRLRVEHSRLEVKVFGGGDALSQCQVHRGTAGCSRSWAGVGPRNVEAAREVLAKRGLRIAAEDVGGVLGRKVLFLTHTGGVWVKKLDNGYAKNNCR</sequence>
<name>A0ABX6NEN8_9BACT</name>
<comment type="catalytic activity">
    <reaction evidence="3">
        <text>L-glutaminyl-[protein] + H2O = L-glutamyl-[protein] + NH4(+)</text>
        <dbReference type="Rhea" id="RHEA:16441"/>
        <dbReference type="Rhea" id="RHEA-COMP:10207"/>
        <dbReference type="Rhea" id="RHEA-COMP:10208"/>
        <dbReference type="ChEBI" id="CHEBI:15377"/>
        <dbReference type="ChEBI" id="CHEBI:28938"/>
        <dbReference type="ChEBI" id="CHEBI:29973"/>
        <dbReference type="ChEBI" id="CHEBI:30011"/>
        <dbReference type="EC" id="3.5.1.44"/>
    </reaction>
</comment>
<protein>
    <recommendedName>
        <fullName evidence="3">Probable chemoreceptor glutamine deamidase CheD</fullName>
        <ecNumber evidence="3">3.5.1.44</ecNumber>
    </recommendedName>
</protein>
<dbReference type="EMBL" id="CP039543">
    <property type="protein sequence ID" value="QJT09076.1"/>
    <property type="molecule type" value="Genomic_DNA"/>
</dbReference>
<evidence type="ECO:0000256" key="2">
    <source>
        <dbReference type="ARBA" id="ARBA00022801"/>
    </source>
</evidence>
<dbReference type="InterPro" id="IPR005659">
    <property type="entry name" value="Chemorcpt_Glu_NH3ase_CheD"/>
</dbReference>
<evidence type="ECO:0000256" key="3">
    <source>
        <dbReference type="HAMAP-Rule" id="MF_01440"/>
    </source>
</evidence>
<reference evidence="4 5" key="1">
    <citation type="submission" date="2019-04" db="EMBL/GenBank/DDBJ databases">
        <title>Isolation and culture of sulfate reducing bacteria from the cold seep of the South China Sea.</title>
        <authorList>
            <person name="Sun C."/>
            <person name="Liu R."/>
        </authorList>
    </citation>
    <scope>NUCLEOTIDE SEQUENCE [LARGE SCALE GENOMIC DNA]</scope>
    <source>
        <strain evidence="4 5">CS1</strain>
    </source>
</reference>